<protein>
    <submittedName>
        <fullName evidence="3">CPBP family intramembrane metalloprotease</fullName>
    </submittedName>
</protein>
<dbReference type="GO" id="GO:0006508">
    <property type="term" value="P:proteolysis"/>
    <property type="evidence" value="ECO:0007669"/>
    <property type="project" value="UniProtKB-KW"/>
</dbReference>
<keyword evidence="1" id="KW-0472">Membrane</keyword>
<evidence type="ECO:0000256" key="1">
    <source>
        <dbReference type="SAM" id="Phobius"/>
    </source>
</evidence>
<feature type="transmembrane region" description="Helical" evidence="1">
    <location>
        <begin position="130"/>
        <end position="163"/>
    </location>
</feature>
<feature type="transmembrane region" description="Helical" evidence="1">
    <location>
        <begin position="12"/>
        <end position="31"/>
    </location>
</feature>
<accession>A0A3P1SDC2</accession>
<feature type="transmembrane region" description="Helical" evidence="1">
    <location>
        <begin position="183"/>
        <end position="204"/>
    </location>
</feature>
<reference evidence="3 4" key="1">
    <citation type="submission" date="2018-11" db="EMBL/GenBank/DDBJ databases">
        <title>Genomes From Bacteria Associated with the Canine Oral Cavity: a Test Case for Automated Genome-Based Taxonomic Assignment.</title>
        <authorList>
            <person name="Coil D.A."/>
            <person name="Jospin G."/>
            <person name="Darling A.E."/>
            <person name="Wallis C."/>
            <person name="Davis I.J."/>
            <person name="Harris S."/>
            <person name="Eisen J.A."/>
            <person name="Holcombe L.J."/>
            <person name="O'Flynn C."/>
        </authorList>
    </citation>
    <scope>NUCLEOTIDE SEQUENCE [LARGE SCALE GENOMIC DNA]</scope>
    <source>
        <strain evidence="3 4">OH770</strain>
    </source>
</reference>
<dbReference type="InterPro" id="IPR003675">
    <property type="entry name" value="Rce1/LyrA-like_dom"/>
</dbReference>
<dbReference type="EMBL" id="RQZF01000008">
    <property type="protein sequence ID" value="RRC94957.1"/>
    <property type="molecule type" value="Genomic_DNA"/>
</dbReference>
<feature type="transmembrane region" description="Helical" evidence="1">
    <location>
        <begin position="86"/>
        <end position="110"/>
    </location>
</feature>
<dbReference type="Pfam" id="PF02517">
    <property type="entry name" value="Rce1-like"/>
    <property type="match status" value="1"/>
</dbReference>
<evidence type="ECO:0000313" key="3">
    <source>
        <dbReference type="EMBL" id="RRC94957.1"/>
    </source>
</evidence>
<comment type="caution">
    <text evidence="3">The sequence shown here is derived from an EMBL/GenBank/DDBJ whole genome shotgun (WGS) entry which is preliminary data.</text>
</comment>
<evidence type="ECO:0000313" key="4">
    <source>
        <dbReference type="Proteomes" id="UP000280444"/>
    </source>
</evidence>
<gene>
    <name evidence="3" type="ORF">EII11_07680</name>
</gene>
<keyword evidence="3" id="KW-0378">Hydrolase</keyword>
<dbReference type="GO" id="GO:0004175">
    <property type="term" value="F:endopeptidase activity"/>
    <property type="evidence" value="ECO:0007669"/>
    <property type="project" value="UniProtKB-ARBA"/>
</dbReference>
<organism evidence="3 4">
    <name type="scientific">Schaalia canis</name>
    <dbReference type="NCBI Taxonomy" id="100469"/>
    <lineage>
        <taxon>Bacteria</taxon>
        <taxon>Bacillati</taxon>
        <taxon>Actinomycetota</taxon>
        <taxon>Actinomycetes</taxon>
        <taxon>Actinomycetales</taxon>
        <taxon>Actinomycetaceae</taxon>
        <taxon>Schaalia</taxon>
    </lineage>
</organism>
<keyword evidence="4" id="KW-1185">Reference proteome</keyword>
<dbReference type="Proteomes" id="UP000280444">
    <property type="component" value="Unassembled WGS sequence"/>
</dbReference>
<keyword evidence="3" id="KW-0482">Metalloprotease</keyword>
<sequence>MGLFFSEVVGALIQLLIFSLLPFLLWAILARTHTSFRSWIGLHAPARISAPLVAWSFLIVVATFALGVGIQWLLAGAPVAASKFAGLGYAALPAILVFAVFGTAFGEEIFFRGFLLKRFQTLMTFQRANVLQGVLFGLIHGIMFFTMLPFFSTLLIVVFTGAIGWSLGMVNERLAGGSILPSWFIHASANLLAGLAMAFELFTVTPAA</sequence>
<dbReference type="GO" id="GO:0008237">
    <property type="term" value="F:metallopeptidase activity"/>
    <property type="evidence" value="ECO:0007669"/>
    <property type="project" value="UniProtKB-KW"/>
</dbReference>
<dbReference type="AlphaFoldDB" id="A0A3P1SDC2"/>
<name>A0A3P1SDC2_9ACTO</name>
<evidence type="ECO:0000259" key="2">
    <source>
        <dbReference type="Pfam" id="PF02517"/>
    </source>
</evidence>
<keyword evidence="3" id="KW-0645">Protease</keyword>
<dbReference type="OrthoDB" id="193898at2"/>
<proteinExistence type="predicted"/>
<dbReference type="RefSeq" id="WP_124871059.1">
    <property type="nucleotide sequence ID" value="NZ_RQZF01000008.1"/>
</dbReference>
<keyword evidence="1" id="KW-1133">Transmembrane helix</keyword>
<feature type="transmembrane region" description="Helical" evidence="1">
    <location>
        <begin position="52"/>
        <end position="74"/>
    </location>
</feature>
<keyword evidence="1" id="KW-0812">Transmembrane</keyword>
<dbReference type="GO" id="GO:0080120">
    <property type="term" value="P:CAAX-box protein maturation"/>
    <property type="evidence" value="ECO:0007669"/>
    <property type="project" value="UniProtKB-ARBA"/>
</dbReference>
<feature type="domain" description="CAAX prenyl protease 2/Lysostaphin resistance protein A-like" evidence="2">
    <location>
        <begin position="93"/>
        <end position="192"/>
    </location>
</feature>